<sequence length="52" mass="5847">MKEICQHKCSKHFSFVVKPPSVQDVRVACLNYLACHLLPRGPVQCLNPVLKA</sequence>
<dbReference type="AlphaFoldDB" id="A0A0E9QGH3"/>
<evidence type="ECO:0000313" key="1">
    <source>
        <dbReference type="EMBL" id="JAH15976.1"/>
    </source>
</evidence>
<reference evidence="1" key="2">
    <citation type="journal article" date="2015" name="Fish Shellfish Immunol.">
        <title>Early steps in the European eel (Anguilla anguilla)-Vibrio vulnificus interaction in the gills: Role of the RtxA13 toxin.</title>
        <authorList>
            <person name="Callol A."/>
            <person name="Pajuelo D."/>
            <person name="Ebbesson L."/>
            <person name="Teles M."/>
            <person name="MacKenzie S."/>
            <person name="Amaro C."/>
        </authorList>
    </citation>
    <scope>NUCLEOTIDE SEQUENCE</scope>
</reference>
<accession>A0A0E9QGH3</accession>
<proteinExistence type="predicted"/>
<dbReference type="EMBL" id="GBXM01092601">
    <property type="protein sequence ID" value="JAH15976.1"/>
    <property type="molecule type" value="Transcribed_RNA"/>
</dbReference>
<reference evidence="1" key="1">
    <citation type="submission" date="2014-11" db="EMBL/GenBank/DDBJ databases">
        <authorList>
            <person name="Amaro Gonzalez C."/>
        </authorList>
    </citation>
    <scope>NUCLEOTIDE SEQUENCE</scope>
</reference>
<protein>
    <submittedName>
        <fullName evidence="1">Uncharacterized protein</fullName>
    </submittedName>
</protein>
<name>A0A0E9QGH3_ANGAN</name>
<organism evidence="1">
    <name type="scientific">Anguilla anguilla</name>
    <name type="common">European freshwater eel</name>
    <name type="synonym">Muraena anguilla</name>
    <dbReference type="NCBI Taxonomy" id="7936"/>
    <lineage>
        <taxon>Eukaryota</taxon>
        <taxon>Metazoa</taxon>
        <taxon>Chordata</taxon>
        <taxon>Craniata</taxon>
        <taxon>Vertebrata</taxon>
        <taxon>Euteleostomi</taxon>
        <taxon>Actinopterygii</taxon>
        <taxon>Neopterygii</taxon>
        <taxon>Teleostei</taxon>
        <taxon>Anguilliformes</taxon>
        <taxon>Anguillidae</taxon>
        <taxon>Anguilla</taxon>
    </lineage>
</organism>